<dbReference type="PANTHER" id="PTHR47425:SF3">
    <property type="entry name" value="ZN(II)2CYS6 TRANSCRIPTION FACTOR (EUROFUNG)"/>
    <property type="match status" value="1"/>
</dbReference>
<dbReference type="SMART" id="SM00066">
    <property type="entry name" value="GAL4"/>
    <property type="match status" value="1"/>
</dbReference>
<dbReference type="Gene3D" id="4.10.240.10">
    <property type="entry name" value="Zn(2)-C6 fungal-type DNA-binding domain"/>
    <property type="match status" value="1"/>
</dbReference>
<dbReference type="Pfam" id="PF04082">
    <property type="entry name" value="Fungal_trans"/>
    <property type="match status" value="1"/>
</dbReference>
<evidence type="ECO:0000259" key="4">
    <source>
        <dbReference type="PROSITE" id="PS50048"/>
    </source>
</evidence>
<dbReference type="Proteomes" id="UP001303115">
    <property type="component" value="Unassembled WGS sequence"/>
</dbReference>
<accession>A0AAN6PCZ5</accession>
<dbReference type="PROSITE" id="PS00463">
    <property type="entry name" value="ZN2_CY6_FUNGAL_1"/>
    <property type="match status" value="1"/>
</dbReference>
<dbReference type="Pfam" id="PF00172">
    <property type="entry name" value="Zn_clus"/>
    <property type="match status" value="1"/>
</dbReference>
<gene>
    <name evidence="5" type="ORF">C8A01DRAFT_47791</name>
</gene>
<dbReference type="GO" id="GO:0003677">
    <property type="term" value="F:DNA binding"/>
    <property type="evidence" value="ECO:0007669"/>
    <property type="project" value="InterPro"/>
</dbReference>
<proteinExistence type="predicted"/>
<dbReference type="SMART" id="SM00906">
    <property type="entry name" value="Fungal_trans"/>
    <property type="match status" value="1"/>
</dbReference>
<dbReference type="PROSITE" id="PS50048">
    <property type="entry name" value="ZN2_CY6_FUNGAL_2"/>
    <property type="match status" value="1"/>
</dbReference>
<name>A0AAN6PCZ5_9PEZI</name>
<keyword evidence="1" id="KW-0479">Metal-binding</keyword>
<dbReference type="CDD" id="cd00067">
    <property type="entry name" value="GAL4"/>
    <property type="match status" value="1"/>
</dbReference>
<dbReference type="InterPro" id="IPR001138">
    <property type="entry name" value="Zn2Cys6_DnaBD"/>
</dbReference>
<feature type="region of interest" description="Disordered" evidence="3">
    <location>
        <begin position="139"/>
        <end position="215"/>
    </location>
</feature>
<dbReference type="EMBL" id="MU854423">
    <property type="protein sequence ID" value="KAK4038657.1"/>
    <property type="molecule type" value="Genomic_DNA"/>
</dbReference>
<evidence type="ECO:0000313" key="6">
    <source>
        <dbReference type="Proteomes" id="UP001303115"/>
    </source>
</evidence>
<organism evidence="5 6">
    <name type="scientific">Parachaetomium inaequale</name>
    <dbReference type="NCBI Taxonomy" id="2588326"/>
    <lineage>
        <taxon>Eukaryota</taxon>
        <taxon>Fungi</taxon>
        <taxon>Dikarya</taxon>
        <taxon>Ascomycota</taxon>
        <taxon>Pezizomycotina</taxon>
        <taxon>Sordariomycetes</taxon>
        <taxon>Sordariomycetidae</taxon>
        <taxon>Sordariales</taxon>
        <taxon>Chaetomiaceae</taxon>
        <taxon>Parachaetomium</taxon>
    </lineage>
</organism>
<dbReference type="GO" id="GO:0008270">
    <property type="term" value="F:zinc ion binding"/>
    <property type="evidence" value="ECO:0007669"/>
    <property type="project" value="InterPro"/>
</dbReference>
<dbReference type="InterPro" id="IPR052761">
    <property type="entry name" value="Fungal_Detox/Toxin_TFs"/>
</dbReference>
<evidence type="ECO:0000313" key="5">
    <source>
        <dbReference type="EMBL" id="KAK4038657.1"/>
    </source>
</evidence>
<dbReference type="InterPro" id="IPR036864">
    <property type="entry name" value="Zn2-C6_fun-type_DNA-bd_sf"/>
</dbReference>
<protein>
    <submittedName>
        <fullName evidence="5">Cutinase transcription factor 1 beta</fullName>
    </submittedName>
</protein>
<evidence type="ECO:0000256" key="1">
    <source>
        <dbReference type="ARBA" id="ARBA00022723"/>
    </source>
</evidence>
<keyword evidence="6" id="KW-1185">Reference proteome</keyword>
<dbReference type="CDD" id="cd12148">
    <property type="entry name" value="fungal_TF_MHR"/>
    <property type="match status" value="1"/>
</dbReference>
<sequence>MPPRVPTQTHVSNQTPPLRSLGGAASARAQYQHSSIVGTKTPPMSSSAQATSRPSRRAAVACKACSLRKVRCTVTLSGTPCANCVVDGTPCEVMNRKRRRNTELLPLVAPETPAQAQQPRRLAHPFPRFLEKEAEFQVATNGPSGPLGTSNDAGSNNALLPQGTPRPPEVTTDVASHTVSPTSHHSKPSDAAEDTSAYAETLEGGSGTRNGVPFYPGDRRGPAFLMDICEPHRSSTSNHCVVSMPSNKSLPPEDVNYLHVKGALTLPPRHIQDALVQCYFHHVHPFAPILDPFHFIDDYENNRASLLLLWSMFVASASFIDSSLLTEGFYQSHRALKRAVYQRAKALYDADYESDKVTLIQSVFLMGHWYTSSDDRAGPWHWNGVAIGLAHTVGLHRLSVLASETSRAIRPLWRRLWWSIYCREAWLSLGQGRPMRISLDDSDTALPEPHDKENVPPDIQEDIKSKYLPTELDELFDIWISFVKLGIALGSVLSTNYREKAAKPTRSELELGESEIRACYVTLPESITRSRIIASHYYQFKLYFEATIIMLYRPFILDTPRDISVEQQESWRSFACRKTRTAASNASGAVTSLMAEDLIGFGHTITVLALVPPMQIHVFESTSSKPMARQMAKHNLALCMLAMEELGKSYISAIAAYKLFDTAIQKVEQARGSEQASGTPYRLPPTAAMGQPGGAQSVSWENWPDGYATSTASVITDVWLPWTYLFSSEVWMDAQDSNGPLGNGDISHFIREWTD</sequence>
<dbReference type="SUPFAM" id="SSF57701">
    <property type="entry name" value="Zn2/Cys6 DNA-binding domain"/>
    <property type="match status" value="1"/>
</dbReference>
<feature type="compositionally biased region" description="Polar residues" evidence="3">
    <location>
        <begin position="173"/>
        <end position="183"/>
    </location>
</feature>
<evidence type="ECO:0000256" key="2">
    <source>
        <dbReference type="ARBA" id="ARBA00023242"/>
    </source>
</evidence>
<feature type="compositionally biased region" description="Polar residues" evidence="3">
    <location>
        <begin position="29"/>
        <end position="53"/>
    </location>
</feature>
<comment type="caution">
    <text evidence="5">The sequence shown here is derived from an EMBL/GenBank/DDBJ whole genome shotgun (WGS) entry which is preliminary data.</text>
</comment>
<dbReference type="InterPro" id="IPR007219">
    <property type="entry name" value="XnlR_reg_dom"/>
</dbReference>
<dbReference type="AlphaFoldDB" id="A0AAN6PCZ5"/>
<feature type="compositionally biased region" description="Polar residues" evidence="3">
    <location>
        <begin position="139"/>
        <end position="159"/>
    </location>
</feature>
<dbReference type="GO" id="GO:0006351">
    <property type="term" value="P:DNA-templated transcription"/>
    <property type="evidence" value="ECO:0007669"/>
    <property type="project" value="InterPro"/>
</dbReference>
<keyword evidence="2" id="KW-0539">Nucleus</keyword>
<feature type="compositionally biased region" description="Polar residues" evidence="3">
    <location>
        <begin position="1"/>
        <end position="17"/>
    </location>
</feature>
<dbReference type="GO" id="GO:0000981">
    <property type="term" value="F:DNA-binding transcription factor activity, RNA polymerase II-specific"/>
    <property type="evidence" value="ECO:0007669"/>
    <property type="project" value="InterPro"/>
</dbReference>
<feature type="region of interest" description="Disordered" evidence="3">
    <location>
        <begin position="1"/>
        <end position="53"/>
    </location>
</feature>
<feature type="domain" description="Zn(2)-C6 fungal-type" evidence="4">
    <location>
        <begin position="61"/>
        <end position="93"/>
    </location>
</feature>
<evidence type="ECO:0000256" key="3">
    <source>
        <dbReference type="SAM" id="MobiDB-lite"/>
    </source>
</evidence>
<dbReference type="PANTHER" id="PTHR47425">
    <property type="entry name" value="FARB-RELATED"/>
    <property type="match status" value="1"/>
</dbReference>
<reference evidence="6" key="1">
    <citation type="journal article" date="2023" name="Mol. Phylogenet. Evol.">
        <title>Genome-scale phylogeny and comparative genomics of the fungal order Sordariales.</title>
        <authorList>
            <person name="Hensen N."/>
            <person name="Bonometti L."/>
            <person name="Westerberg I."/>
            <person name="Brannstrom I.O."/>
            <person name="Guillou S."/>
            <person name="Cros-Aarteil S."/>
            <person name="Calhoun S."/>
            <person name="Haridas S."/>
            <person name="Kuo A."/>
            <person name="Mondo S."/>
            <person name="Pangilinan J."/>
            <person name="Riley R."/>
            <person name="LaButti K."/>
            <person name="Andreopoulos B."/>
            <person name="Lipzen A."/>
            <person name="Chen C."/>
            <person name="Yan M."/>
            <person name="Daum C."/>
            <person name="Ng V."/>
            <person name="Clum A."/>
            <person name="Steindorff A."/>
            <person name="Ohm R.A."/>
            <person name="Martin F."/>
            <person name="Silar P."/>
            <person name="Natvig D.O."/>
            <person name="Lalanne C."/>
            <person name="Gautier V."/>
            <person name="Ament-Velasquez S.L."/>
            <person name="Kruys A."/>
            <person name="Hutchinson M.I."/>
            <person name="Powell A.J."/>
            <person name="Barry K."/>
            <person name="Miller A.N."/>
            <person name="Grigoriev I.V."/>
            <person name="Debuchy R."/>
            <person name="Gladieux P."/>
            <person name="Hiltunen Thoren M."/>
            <person name="Johannesson H."/>
        </authorList>
    </citation>
    <scope>NUCLEOTIDE SEQUENCE [LARGE SCALE GENOMIC DNA]</scope>
    <source>
        <strain evidence="6">CBS 284.82</strain>
    </source>
</reference>